<feature type="non-terminal residue" evidence="1">
    <location>
        <position position="88"/>
    </location>
</feature>
<protein>
    <submittedName>
        <fullName evidence="1">Uncharacterized protein</fullName>
    </submittedName>
</protein>
<organism evidence="1">
    <name type="scientific">Nothobranchius rachovii</name>
    <name type="common">bluefin notho</name>
    <dbReference type="NCBI Taxonomy" id="451742"/>
    <lineage>
        <taxon>Eukaryota</taxon>
        <taxon>Metazoa</taxon>
        <taxon>Chordata</taxon>
        <taxon>Craniata</taxon>
        <taxon>Vertebrata</taxon>
        <taxon>Euteleostomi</taxon>
        <taxon>Actinopterygii</taxon>
        <taxon>Neopterygii</taxon>
        <taxon>Teleostei</taxon>
        <taxon>Neoteleostei</taxon>
        <taxon>Acanthomorphata</taxon>
        <taxon>Ovalentaria</taxon>
        <taxon>Atherinomorphae</taxon>
        <taxon>Cyprinodontiformes</taxon>
        <taxon>Nothobranchiidae</taxon>
        <taxon>Nothobranchius</taxon>
    </lineage>
</organism>
<reference evidence="1" key="1">
    <citation type="submission" date="2016-05" db="EMBL/GenBank/DDBJ databases">
        <authorList>
            <person name="Lavstsen T."/>
            <person name="Jespersen J.S."/>
        </authorList>
    </citation>
    <scope>NUCLEOTIDE SEQUENCE</scope>
    <source>
        <tissue evidence="1">Brain</tissue>
    </source>
</reference>
<sequence>RQNLSCTVAPVVGFSDVLLPEHTKTQETVYRPGHAGPAARPNGPALVGCRRSDAVGTSGSGSVPAALGRRWFWFALHDVIQATCCLQS</sequence>
<dbReference type="EMBL" id="HAEI01001571">
    <property type="protein sequence ID" value="SBR76743.1"/>
    <property type="molecule type" value="Transcribed_RNA"/>
</dbReference>
<proteinExistence type="predicted"/>
<evidence type="ECO:0000313" key="1">
    <source>
        <dbReference type="EMBL" id="SBR76743.1"/>
    </source>
</evidence>
<feature type="non-terminal residue" evidence="1">
    <location>
        <position position="1"/>
    </location>
</feature>
<name>A0A1A8P652_9TELE</name>
<gene>
    <name evidence="1" type="primary">Nfu_g_1_021105</name>
</gene>
<accession>A0A1A8P652</accession>
<dbReference type="AlphaFoldDB" id="A0A1A8P652"/>
<reference evidence="1" key="2">
    <citation type="submission" date="2016-06" db="EMBL/GenBank/DDBJ databases">
        <title>The genome of a short-lived fish provides insights into sex chromosome evolution and the genetic control of aging.</title>
        <authorList>
            <person name="Reichwald K."/>
            <person name="Felder M."/>
            <person name="Petzold A."/>
            <person name="Koch P."/>
            <person name="Groth M."/>
            <person name="Platzer M."/>
        </authorList>
    </citation>
    <scope>NUCLEOTIDE SEQUENCE</scope>
    <source>
        <tissue evidence="1">Brain</tissue>
    </source>
</reference>